<dbReference type="AlphaFoldDB" id="A0A0C7R7F0"/>
<sequence length="546" mass="59625">MKVLVIGGVAAGTKTAAKLKRENRDLDVTLITKGENISYAGCGLPYYVGGVIENKSDLIVNTPKSFSDLTQVEVKTGIEALSIDRDEKIVNAINLNNNEEVKFNYDKLVIATGADPVKPPIEGIDLEGVYYMRTPNDAIAVREVVENDNIKRAVVVGGGFIGLEVAENLHEMGVKTTLVEAMDHIMPGFDDEVCSYVEDELMENGIMVLTGEKLISIEGDNKVKKVRTDKRAMKADMIVMAVGIRANTKIASDCGLELETNKTIKVNEYMQTNDEDVYAVGDCVTVKNILSGKPTWSPMGSSANKEGRCVAKTISGEKTPFNGVLGTGIVKLLNLNAARTGLTEKDAKDSGYEVESVIVPIDDKAHYYPDSKMIIIKLIADKNSKRVLGAQIFGEGNVDKQIDIVATAITFNATISDLQNLDLAYAPPFSTAIHPLGHVANVLLNKIDGAVKIVRYNDFIENQEDYKLADVNKTSQLEGIPFIDLATLNGKLDGFDYDDKILLVCARGKRAYLAYNRMKHFGYKDVQILEGGLALNREINTEMGVN</sequence>
<evidence type="ECO:0000313" key="8">
    <source>
        <dbReference type="EMBL" id="CEQ03979.1"/>
    </source>
</evidence>
<dbReference type="InterPro" id="IPR016156">
    <property type="entry name" value="FAD/NAD-linked_Rdtase_dimer_sf"/>
</dbReference>
<dbReference type="Proteomes" id="UP000049127">
    <property type="component" value="Unassembled WGS sequence"/>
</dbReference>
<gene>
    <name evidence="8" type="primary">npr</name>
    <name evidence="8" type="ORF">R28058_17121</name>
</gene>
<organism evidence="8 9">
    <name type="scientific">Paraclostridium sordellii</name>
    <name type="common">Clostridium sordellii</name>
    <dbReference type="NCBI Taxonomy" id="1505"/>
    <lineage>
        <taxon>Bacteria</taxon>
        <taxon>Bacillati</taxon>
        <taxon>Bacillota</taxon>
        <taxon>Clostridia</taxon>
        <taxon>Peptostreptococcales</taxon>
        <taxon>Peptostreptococcaceae</taxon>
        <taxon>Paraclostridium</taxon>
    </lineage>
</organism>
<evidence type="ECO:0000256" key="4">
    <source>
        <dbReference type="ARBA" id="ARBA00022827"/>
    </source>
</evidence>
<comment type="cofactor">
    <cofactor evidence="1">
        <name>FAD</name>
        <dbReference type="ChEBI" id="CHEBI:57692"/>
    </cofactor>
</comment>
<proteinExistence type="inferred from homology"/>
<dbReference type="OrthoDB" id="9802028at2"/>
<feature type="domain" description="Rhodanese" evidence="7">
    <location>
        <begin position="462"/>
        <end position="544"/>
    </location>
</feature>
<dbReference type="SUPFAM" id="SSF55424">
    <property type="entry name" value="FAD/NAD-linked reductases, dimerisation (C-terminal) domain"/>
    <property type="match status" value="1"/>
</dbReference>
<dbReference type="InterPro" id="IPR050260">
    <property type="entry name" value="FAD-bd_OxRdtase"/>
</dbReference>
<dbReference type="PRINTS" id="PR00411">
    <property type="entry name" value="PNDRDTASEI"/>
</dbReference>
<protein>
    <submittedName>
        <fullName evidence="8">FAD-dependent pyridine nucleotide-disulfide oxidoreductase</fullName>
        <ecNumber evidence="8">1.11.1.1</ecNumber>
    </submittedName>
</protein>
<dbReference type="Pfam" id="PF02852">
    <property type="entry name" value="Pyr_redox_dim"/>
    <property type="match status" value="1"/>
</dbReference>
<evidence type="ECO:0000256" key="6">
    <source>
        <dbReference type="ARBA" id="ARBA00023284"/>
    </source>
</evidence>
<dbReference type="RefSeq" id="WP_055342090.1">
    <property type="nucleotide sequence ID" value="NZ_CDNI01000003.1"/>
</dbReference>
<dbReference type="InterPro" id="IPR036873">
    <property type="entry name" value="Rhodanese-like_dom_sf"/>
</dbReference>
<dbReference type="GO" id="GO:0016692">
    <property type="term" value="F:NADH peroxidase activity"/>
    <property type="evidence" value="ECO:0007669"/>
    <property type="project" value="UniProtKB-EC"/>
</dbReference>
<keyword evidence="4" id="KW-0274">FAD</keyword>
<name>A0A0C7R7F0_PARSO</name>
<dbReference type="Gene3D" id="3.50.50.60">
    <property type="entry name" value="FAD/NAD(P)-binding domain"/>
    <property type="match status" value="2"/>
</dbReference>
<keyword evidence="3" id="KW-0285">Flavoprotein</keyword>
<dbReference type="SUPFAM" id="SSF52821">
    <property type="entry name" value="Rhodanese/Cell cycle control phosphatase"/>
    <property type="match status" value="1"/>
</dbReference>
<evidence type="ECO:0000256" key="1">
    <source>
        <dbReference type="ARBA" id="ARBA00001974"/>
    </source>
</evidence>
<dbReference type="Pfam" id="PF07992">
    <property type="entry name" value="Pyr_redox_2"/>
    <property type="match status" value="1"/>
</dbReference>
<evidence type="ECO:0000256" key="2">
    <source>
        <dbReference type="ARBA" id="ARBA00009130"/>
    </source>
</evidence>
<comment type="similarity">
    <text evidence="2">Belongs to the class-III pyridine nucleotide-disulfide oxidoreductase family.</text>
</comment>
<dbReference type="CDD" id="cd00158">
    <property type="entry name" value="RHOD"/>
    <property type="match status" value="1"/>
</dbReference>
<accession>A0A0C7R7F0</accession>
<evidence type="ECO:0000259" key="7">
    <source>
        <dbReference type="PROSITE" id="PS50206"/>
    </source>
</evidence>
<evidence type="ECO:0000256" key="5">
    <source>
        <dbReference type="ARBA" id="ARBA00023002"/>
    </source>
</evidence>
<dbReference type="InterPro" id="IPR001763">
    <property type="entry name" value="Rhodanese-like_dom"/>
</dbReference>
<dbReference type="InterPro" id="IPR004099">
    <property type="entry name" value="Pyr_nucl-diS_OxRdtase_dimer"/>
</dbReference>
<dbReference type="PANTHER" id="PTHR43429:SF1">
    <property type="entry name" value="NAD(P)H SULFUR OXIDOREDUCTASE (COA-DEPENDENT)"/>
    <property type="match status" value="1"/>
</dbReference>
<dbReference type="InterPro" id="IPR023753">
    <property type="entry name" value="FAD/NAD-binding_dom"/>
</dbReference>
<reference evidence="8 9" key="1">
    <citation type="submission" date="2015-01" db="EMBL/GenBank/DDBJ databases">
        <authorList>
            <person name="Aslett A.Martin."/>
            <person name="De Silva Nishadi"/>
        </authorList>
    </citation>
    <scope>NUCLEOTIDE SEQUENCE [LARGE SCALE GENOMIC DNA]</scope>
    <source>
        <strain evidence="8 9">R28058</strain>
    </source>
</reference>
<keyword evidence="5 8" id="KW-0560">Oxidoreductase</keyword>
<evidence type="ECO:0000313" key="9">
    <source>
        <dbReference type="Proteomes" id="UP000049127"/>
    </source>
</evidence>
<keyword evidence="6" id="KW-0676">Redox-active center</keyword>
<keyword evidence="8" id="KW-0575">Peroxidase</keyword>
<dbReference type="EC" id="1.11.1.1" evidence="8"/>
<evidence type="ECO:0000256" key="3">
    <source>
        <dbReference type="ARBA" id="ARBA00022630"/>
    </source>
</evidence>
<dbReference type="Pfam" id="PF00581">
    <property type="entry name" value="Rhodanese"/>
    <property type="match status" value="1"/>
</dbReference>
<dbReference type="PANTHER" id="PTHR43429">
    <property type="entry name" value="PYRIDINE NUCLEOTIDE-DISULFIDE OXIDOREDUCTASE DOMAIN-CONTAINING"/>
    <property type="match status" value="1"/>
</dbReference>
<dbReference type="Gene3D" id="3.40.250.10">
    <property type="entry name" value="Rhodanese-like domain"/>
    <property type="match status" value="1"/>
</dbReference>
<dbReference type="InterPro" id="IPR036188">
    <property type="entry name" value="FAD/NAD-bd_sf"/>
</dbReference>
<dbReference type="PRINTS" id="PR00368">
    <property type="entry name" value="FADPNR"/>
</dbReference>
<dbReference type="PROSITE" id="PS50206">
    <property type="entry name" value="RHODANESE_3"/>
    <property type="match status" value="1"/>
</dbReference>
<dbReference type="EMBL" id="CEKZ01000003">
    <property type="protein sequence ID" value="CEQ03979.1"/>
    <property type="molecule type" value="Genomic_DNA"/>
</dbReference>
<dbReference type="SUPFAM" id="SSF51905">
    <property type="entry name" value="FAD/NAD(P)-binding domain"/>
    <property type="match status" value="2"/>
</dbReference>